<evidence type="ECO:0000256" key="1">
    <source>
        <dbReference type="SAM" id="MobiDB-lite"/>
    </source>
</evidence>
<evidence type="ECO:0000313" key="2">
    <source>
        <dbReference type="Ensembl" id="ENSAPOP00000030469.1"/>
    </source>
</evidence>
<proteinExistence type="predicted"/>
<dbReference type="AlphaFoldDB" id="A0A3Q1GLT4"/>
<dbReference type="Ensembl" id="ENSAPOT00000022553.1">
    <property type="protein sequence ID" value="ENSAPOP00000030469.1"/>
    <property type="gene ID" value="ENSAPOG00000017064.1"/>
</dbReference>
<reference evidence="2" key="1">
    <citation type="submission" date="2025-08" db="UniProtKB">
        <authorList>
            <consortium name="Ensembl"/>
        </authorList>
    </citation>
    <scope>IDENTIFICATION</scope>
</reference>
<dbReference type="Gene3D" id="3.40.50.12700">
    <property type="match status" value="1"/>
</dbReference>
<dbReference type="SUPFAM" id="SSF52266">
    <property type="entry name" value="SGNH hydrolase"/>
    <property type="match status" value="1"/>
</dbReference>
<organism evidence="2 3">
    <name type="scientific">Acanthochromis polyacanthus</name>
    <name type="common">spiny chromis</name>
    <dbReference type="NCBI Taxonomy" id="80966"/>
    <lineage>
        <taxon>Eukaryota</taxon>
        <taxon>Metazoa</taxon>
        <taxon>Chordata</taxon>
        <taxon>Craniata</taxon>
        <taxon>Vertebrata</taxon>
        <taxon>Euteleostomi</taxon>
        <taxon>Actinopterygii</taxon>
        <taxon>Neopterygii</taxon>
        <taxon>Teleostei</taxon>
        <taxon>Neoteleostei</taxon>
        <taxon>Acanthomorphata</taxon>
        <taxon>Ovalentaria</taxon>
        <taxon>Pomacentridae</taxon>
        <taxon>Acanthochromis</taxon>
    </lineage>
</organism>
<dbReference type="GeneTree" id="ENSGT01140000282678"/>
<evidence type="ECO:0008006" key="4">
    <source>
        <dbReference type="Google" id="ProtNLM"/>
    </source>
</evidence>
<accession>A0A3Q1GLT4</accession>
<name>A0A3Q1GLT4_9TELE</name>
<dbReference type="CDD" id="cd00229">
    <property type="entry name" value="SGNH_hydrolase"/>
    <property type="match status" value="1"/>
</dbReference>
<reference evidence="2" key="2">
    <citation type="submission" date="2025-09" db="UniProtKB">
        <authorList>
            <consortium name="Ensembl"/>
        </authorList>
    </citation>
    <scope>IDENTIFICATION</scope>
</reference>
<dbReference type="InParanoid" id="A0A3Q1GLT4"/>
<evidence type="ECO:0000313" key="3">
    <source>
        <dbReference type="Proteomes" id="UP000257200"/>
    </source>
</evidence>
<dbReference type="Proteomes" id="UP000257200">
    <property type="component" value="Unplaced"/>
</dbReference>
<dbReference type="STRING" id="80966.ENSAPOP00000030469"/>
<keyword evidence="3" id="KW-1185">Reference proteome</keyword>
<sequence length="312" mass="34057">MTSPYGLPLSAALQDTAPWDPSCPRRSSCSTPNRQRSWTEVVIRGKQKTPVRAISPPLSLSNRFMALSQIDEKPACGEGLSSAPAVSSVSSGSNGLAALLPLLDTETAAHSAGLVSLPVAAVRRRSGSLHCPRVAGLPHLSPPPLFSPTTLIIGDSIVRNVRFFNATTRCFPGATVAVILNKLPELLQSIPASICRVIIHVGTNDTTRRQSELTKRDFMDLFGLLKSCGKSVFISRPIPTLSRGAERFSRLLSLSVWLWHTCTTHNLNFIHNFNLFWNRPAFYRRDRLHLSTLGSSVLTDNIHHVVQSIPAV</sequence>
<feature type="region of interest" description="Disordered" evidence="1">
    <location>
        <begin position="16"/>
        <end position="36"/>
    </location>
</feature>
<protein>
    <recommendedName>
        <fullName evidence="4">SGNH hydrolase-type esterase domain-containing protein</fullName>
    </recommendedName>
</protein>
<dbReference type="Gene3D" id="3.40.50.12690">
    <property type="match status" value="1"/>
</dbReference>